<name>A0A511MF11_9NOCA</name>
<feature type="binding site" evidence="4">
    <location>
        <position position="61"/>
    </location>
    <ligand>
        <name>substrate</name>
    </ligand>
</feature>
<accession>A0A511MF11</accession>
<dbReference type="NCBIfam" id="TIGR02727">
    <property type="entry name" value="MTHFS_bact"/>
    <property type="match status" value="1"/>
</dbReference>
<keyword evidence="7" id="KW-1185">Reference proteome</keyword>
<dbReference type="Proteomes" id="UP000321424">
    <property type="component" value="Unassembled WGS sequence"/>
</dbReference>
<dbReference type="InterPro" id="IPR024185">
    <property type="entry name" value="FTHF_cligase-like_sf"/>
</dbReference>
<dbReference type="Gene3D" id="3.40.50.10420">
    <property type="entry name" value="NagB/RpiA/CoA transferase-like"/>
    <property type="match status" value="1"/>
</dbReference>
<protein>
    <recommendedName>
        <fullName evidence="5">5-formyltetrahydrofolate cyclo-ligase</fullName>
        <ecNumber evidence="5">6.3.3.2</ecNumber>
    </recommendedName>
</protein>
<dbReference type="GO" id="GO:0035999">
    <property type="term" value="P:tetrahydrofolate interconversion"/>
    <property type="evidence" value="ECO:0007669"/>
    <property type="project" value="TreeGrafter"/>
</dbReference>
<evidence type="ECO:0000256" key="4">
    <source>
        <dbReference type="PIRSR" id="PIRSR006806-1"/>
    </source>
</evidence>
<dbReference type="AlphaFoldDB" id="A0A511MF11"/>
<feature type="binding site" evidence="4">
    <location>
        <begin position="13"/>
        <end position="17"/>
    </location>
    <ligand>
        <name>ATP</name>
        <dbReference type="ChEBI" id="CHEBI:30616"/>
    </ligand>
</feature>
<evidence type="ECO:0000313" key="7">
    <source>
        <dbReference type="Proteomes" id="UP000321424"/>
    </source>
</evidence>
<dbReference type="Pfam" id="PF01812">
    <property type="entry name" value="5-FTHF_cyc-lig"/>
    <property type="match status" value="1"/>
</dbReference>
<keyword evidence="3 4" id="KW-0067">ATP-binding</keyword>
<evidence type="ECO:0000256" key="3">
    <source>
        <dbReference type="ARBA" id="ARBA00022840"/>
    </source>
</evidence>
<dbReference type="PIRSF" id="PIRSF006806">
    <property type="entry name" value="FTHF_cligase"/>
    <property type="match status" value="1"/>
</dbReference>
<keyword evidence="2 4" id="KW-0547">Nucleotide-binding</keyword>
<dbReference type="GO" id="GO:0030272">
    <property type="term" value="F:5-formyltetrahydrofolate cyclo-ligase activity"/>
    <property type="evidence" value="ECO:0007669"/>
    <property type="project" value="UniProtKB-EC"/>
</dbReference>
<evidence type="ECO:0000256" key="2">
    <source>
        <dbReference type="ARBA" id="ARBA00022741"/>
    </source>
</evidence>
<dbReference type="EC" id="6.3.3.2" evidence="5"/>
<comment type="caution">
    <text evidence="6">The sequence shown here is derived from an EMBL/GenBank/DDBJ whole genome shotgun (WGS) entry which is preliminary data.</text>
</comment>
<dbReference type="GO" id="GO:0005524">
    <property type="term" value="F:ATP binding"/>
    <property type="evidence" value="ECO:0007669"/>
    <property type="project" value="UniProtKB-KW"/>
</dbReference>
<dbReference type="InterPro" id="IPR002698">
    <property type="entry name" value="FTHF_cligase"/>
</dbReference>
<dbReference type="GO" id="GO:0009396">
    <property type="term" value="P:folic acid-containing compound biosynthetic process"/>
    <property type="evidence" value="ECO:0007669"/>
    <property type="project" value="TreeGrafter"/>
</dbReference>
<dbReference type="OrthoDB" id="3242798at2"/>
<dbReference type="SUPFAM" id="SSF100950">
    <property type="entry name" value="NagB/RpiA/CoA transferase-like"/>
    <property type="match status" value="1"/>
</dbReference>
<keyword evidence="5" id="KW-0460">Magnesium</keyword>
<evidence type="ECO:0000313" key="6">
    <source>
        <dbReference type="EMBL" id="GEM39255.1"/>
    </source>
</evidence>
<reference evidence="6 7" key="1">
    <citation type="submission" date="2019-07" db="EMBL/GenBank/DDBJ databases">
        <title>Whole genome shotgun sequence of Nocardia ninae NBRC 108245.</title>
        <authorList>
            <person name="Hosoyama A."/>
            <person name="Uohara A."/>
            <person name="Ohji S."/>
            <person name="Ichikawa N."/>
        </authorList>
    </citation>
    <scope>NUCLEOTIDE SEQUENCE [LARGE SCALE GENOMIC DNA]</scope>
    <source>
        <strain evidence="6 7">NBRC 108245</strain>
    </source>
</reference>
<sequence length="202" mass="21930">MVIDMEMPGEREKHAWRTEILARRAAMPAEEHAAEVAALVTAVERLDVGEWVCAYVPVRGEPGSTEMLDTLRAAGARVLVPVTGPPGPLNWAEYTGLASLRRARFGLLEPTGEVLPTDAIGRAELILVPALAVDRRGARLGRGAGYYDRTLAAAAPQARLVAVVRDDELVDRLPEQPHDVRMGWALTPRGGLHRLVEDHAAE</sequence>
<dbReference type="InterPro" id="IPR037171">
    <property type="entry name" value="NagB/RpiA_transferase-like"/>
</dbReference>
<dbReference type="GO" id="GO:0046872">
    <property type="term" value="F:metal ion binding"/>
    <property type="evidence" value="ECO:0007669"/>
    <property type="project" value="UniProtKB-KW"/>
</dbReference>
<organism evidence="6 7">
    <name type="scientific">Nocardia ninae NBRC 108245</name>
    <dbReference type="NCBI Taxonomy" id="1210091"/>
    <lineage>
        <taxon>Bacteria</taxon>
        <taxon>Bacillati</taxon>
        <taxon>Actinomycetota</taxon>
        <taxon>Actinomycetes</taxon>
        <taxon>Mycobacteriales</taxon>
        <taxon>Nocardiaceae</taxon>
        <taxon>Nocardia</taxon>
    </lineage>
</organism>
<feature type="binding site" evidence="4">
    <location>
        <begin position="139"/>
        <end position="147"/>
    </location>
    <ligand>
        <name>ATP</name>
        <dbReference type="ChEBI" id="CHEBI:30616"/>
    </ligand>
</feature>
<comment type="cofactor">
    <cofactor evidence="5">
        <name>Mg(2+)</name>
        <dbReference type="ChEBI" id="CHEBI:18420"/>
    </cofactor>
</comment>
<evidence type="ECO:0000256" key="1">
    <source>
        <dbReference type="ARBA" id="ARBA00010638"/>
    </source>
</evidence>
<comment type="similarity">
    <text evidence="1 5">Belongs to the 5-formyltetrahydrofolate cyclo-ligase family.</text>
</comment>
<keyword evidence="6" id="KW-0436">Ligase</keyword>
<dbReference type="PANTHER" id="PTHR23407:SF1">
    <property type="entry name" value="5-FORMYLTETRAHYDROFOLATE CYCLO-LIGASE"/>
    <property type="match status" value="1"/>
</dbReference>
<gene>
    <name evidence="6" type="ORF">NN4_37740</name>
</gene>
<dbReference type="PANTHER" id="PTHR23407">
    <property type="entry name" value="ATPASE INHIBITOR/5-FORMYLTETRAHYDROFOLATE CYCLO-LIGASE"/>
    <property type="match status" value="1"/>
</dbReference>
<keyword evidence="5" id="KW-0479">Metal-binding</keyword>
<dbReference type="EMBL" id="BJXA01000023">
    <property type="protein sequence ID" value="GEM39255.1"/>
    <property type="molecule type" value="Genomic_DNA"/>
</dbReference>
<feature type="binding site" evidence="4">
    <location>
        <position position="56"/>
    </location>
    <ligand>
        <name>substrate</name>
    </ligand>
</feature>
<comment type="catalytic activity">
    <reaction evidence="5">
        <text>(6S)-5-formyl-5,6,7,8-tetrahydrofolate + ATP = (6R)-5,10-methenyltetrahydrofolate + ADP + phosphate</text>
        <dbReference type="Rhea" id="RHEA:10488"/>
        <dbReference type="ChEBI" id="CHEBI:30616"/>
        <dbReference type="ChEBI" id="CHEBI:43474"/>
        <dbReference type="ChEBI" id="CHEBI:57455"/>
        <dbReference type="ChEBI" id="CHEBI:57457"/>
        <dbReference type="ChEBI" id="CHEBI:456216"/>
        <dbReference type="EC" id="6.3.3.2"/>
    </reaction>
</comment>
<evidence type="ECO:0000256" key="5">
    <source>
        <dbReference type="RuleBase" id="RU361279"/>
    </source>
</evidence>
<proteinExistence type="inferred from homology"/>